<feature type="chain" id="PRO_5045398969" evidence="2">
    <location>
        <begin position="30"/>
        <end position="253"/>
    </location>
</feature>
<organism evidence="4 5">
    <name type="scientific">Paecilomyces lecythidis</name>
    <dbReference type="NCBI Taxonomy" id="3004212"/>
    <lineage>
        <taxon>Eukaryota</taxon>
        <taxon>Fungi</taxon>
        <taxon>Dikarya</taxon>
        <taxon>Ascomycota</taxon>
        <taxon>Pezizomycotina</taxon>
        <taxon>Eurotiomycetes</taxon>
        <taxon>Eurotiomycetidae</taxon>
        <taxon>Eurotiales</taxon>
        <taxon>Thermoascaceae</taxon>
        <taxon>Paecilomyces</taxon>
    </lineage>
</organism>
<comment type="caution">
    <text evidence="4">The sequence shown here is derived from an EMBL/GenBank/DDBJ whole genome shotgun (WGS) entry which is preliminary data.</text>
</comment>
<accession>A0ABR3XDW1</accession>
<dbReference type="InterPro" id="IPR035940">
    <property type="entry name" value="CAP_sf"/>
</dbReference>
<dbReference type="InterPro" id="IPR014044">
    <property type="entry name" value="CAP_dom"/>
</dbReference>
<feature type="signal peptide" evidence="2">
    <location>
        <begin position="1"/>
        <end position="29"/>
    </location>
</feature>
<keyword evidence="1" id="KW-0472">Membrane</keyword>
<dbReference type="EMBL" id="JAVDPF010000020">
    <property type="protein sequence ID" value="KAL1874135.1"/>
    <property type="molecule type" value="Genomic_DNA"/>
</dbReference>
<dbReference type="Gene3D" id="3.40.33.10">
    <property type="entry name" value="CAP"/>
    <property type="match status" value="1"/>
</dbReference>
<keyword evidence="1" id="KW-0812">Transmembrane</keyword>
<evidence type="ECO:0000313" key="4">
    <source>
        <dbReference type="EMBL" id="KAL1874135.1"/>
    </source>
</evidence>
<sequence>MQLPSLKLYNLTHVLSLLSLTLHTGIALAIPQETAVVSTVIVTSYAPQATPAQSYTSETLFEETVLNVTNRYRAQHNASALTWNSSLANYAENWAKKCLWKHSHGPYGENLAEGYQNASASVEAWGNEGELYNYSDPGYSEATGHFTQLVWRASRTVGCARVNCTSDSSDDDGKASGWYVVCEYYPAGNIVGDHNEYFRENVLPVGGGSNSTNSTGSGHKSGAVGRFQRVDVFGFWAVGVSLGLVVMSLNGVL</sequence>
<evidence type="ECO:0000256" key="1">
    <source>
        <dbReference type="SAM" id="Phobius"/>
    </source>
</evidence>
<keyword evidence="5" id="KW-1185">Reference proteome</keyword>
<dbReference type="PRINTS" id="PR00837">
    <property type="entry name" value="V5TPXLIKE"/>
</dbReference>
<feature type="domain" description="SCP" evidence="3">
    <location>
        <begin position="60"/>
        <end position="192"/>
    </location>
</feature>
<keyword evidence="1" id="KW-1133">Transmembrane helix</keyword>
<dbReference type="SUPFAM" id="SSF55797">
    <property type="entry name" value="PR-1-like"/>
    <property type="match status" value="1"/>
</dbReference>
<reference evidence="4 5" key="1">
    <citation type="journal article" date="2024" name="IMA Fungus">
        <title>IMA Genome - F19 : A genome assembly and annotation guide to empower mycologists, including annotated draft genome sequences of Ceratocystis pirilliformis, Diaporthe australafricana, Fusarium ophioides, Paecilomyces lecythidis, and Sporothrix stenoceras.</title>
        <authorList>
            <person name="Aylward J."/>
            <person name="Wilson A.M."/>
            <person name="Visagie C.M."/>
            <person name="Spraker J."/>
            <person name="Barnes I."/>
            <person name="Buitendag C."/>
            <person name="Ceriani C."/>
            <person name="Del Mar Angel L."/>
            <person name="du Plessis D."/>
            <person name="Fuchs T."/>
            <person name="Gasser K."/>
            <person name="Kramer D."/>
            <person name="Li W."/>
            <person name="Munsamy K."/>
            <person name="Piso A."/>
            <person name="Price J.L."/>
            <person name="Sonnekus B."/>
            <person name="Thomas C."/>
            <person name="van der Nest A."/>
            <person name="van Dijk A."/>
            <person name="van Heerden A."/>
            <person name="van Vuuren N."/>
            <person name="Yilmaz N."/>
            <person name="Duong T.A."/>
            <person name="van der Merwe N.A."/>
            <person name="Wingfield M.J."/>
            <person name="Wingfield B.D."/>
        </authorList>
    </citation>
    <scope>NUCLEOTIDE SEQUENCE [LARGE SCALE GENOMIC DNA]</scope>
    <source>
        <strain evidence="4 5">CMW 18167</strain>
    </source>
</reference>
<protein>
    <submittedName>
        <fullName evidence="4">F-box protein: endocytic membrane traffic, recycling ReCYcling 1</fullName>
    </submittedName>
</protein>
<dbReference type="PANTHER" id="PTHR10334">
    <property type="entry name" value="CYSTEINE-RICH SECRETORY PROTEIN-RELATED"/>
    <property type="match status" value="1"/>
</dbReference>
<dbReference type="InterPro" id="IPR018244">
    <property type="entry name" value="Allrgn_V5/Tpx1_CS"/>
</dbReference>
<dbReference type="Pfam" id="PF00188">
    <property type="entry name" value="CAP"/>
    <property type="match status" value="1"/>
</dbReference>
<dbReference type="InterPro" id="IPR001283">
    <property type="entry name" value="CRISP-related"/>
</dbReference>
<proteinExistence type="predicted"/>
<dbReference type="Proteomes" id="UP001583193">
    <property type="component" value="Unassembled WGS sequence"/>
</dbReference>
<feature type="transmembrane region" description="Helical" evidence="1">
    <location>
        <begin position="233"/>
        <end position="252"/>
    </location>
</feature>
<evidence type="ECO:0000313" key="5">
    <source>
        <dbReference type="Proteomes" id="UP001583193"/>
    </source>
</evidence>
<evidence type="ECO:0000256" key="2">
    <source>
        <dbReference type="SAM" id="SignalP"/>
    </source>
</evidence>
<keyword evidence="2" id="KW-0732">Signal</keyword>
<evidence type="ECO:0000259" key="3">
    <source>
        <dbReference type="SMART" id="SM00198"/>
    </source>
</evidence>
<name>A0ABR3XDW1_9EURO</name>
<gene>
    <name evidence="4" type="primary">RCY1_1</name>
    <name evidence="4" type="ORF">Plec18167_006069</name>
</gene>
<dbReference type="SMART" id="SM00198">
    <property type="entry name" value="SCP"/>
    <property type="match status" value="1"/>
</dbReference>
<dbReference type="PROSITE" id="PS01009">
    <property type="entry name" value="CRISP_1"/>
    <property type="match status" value="1"/>
</dbReference>